<name>A0ABP1QK27_9HEXA</name>
<dbReference type="Pfam" id="PF13912">
    <property type="entry name" value="zf-C2H2_6"/>
    <property type="match status" value="2"/>
</dbReference>
<gene>
    <name evidence="8" type="ORF">ODALV1_LOCUS11003</name>
</gene>
<feature type="domain" description="C2H2-type" evidence="7">
    <location>
        <begin position="413"/>
        <end position="435"/>
    </location>
</feature>
<evidence type="ECO:0000256" key="4">
    <source>
        <dbReference type="ARBA" id="ARBA00022833"/>
    </source>
</evidence>
<dbReference type="PANTHER" id="PTHR24409">
    <property type="entry name" value="ZINC FINGER PROTEIN 142"/>
    <property type="match status" value="1"/>
</dbReference>
<feature type="domain" description="C2H2-type" evidence="7">
    <location>
        <begin position="516"/>
        <end position="543"/>
    </location>
</feature>
<keyword evidence="2" id="KW-0677">Repeat</keyword>
<comment type="caution">
    <text evidence="8">The sequence shown here is derived from an EMBL/GenBank/DDBJ whole genome shotgun (WGS) entry which is preliminary data.</text>
</comment>
<feature type="domain" description="C2H2-type" evidence="7">
    <location>
        <begin position="579"/>
        <end position="607"/>
    </location>
</feature>
<evidence type="ECO:0000256" key="3">
    <source>
        <dbReference type="ARBA" id="ARBA00022771"/>
    </source>
</evidence>
<dbReference type="EMBL" id="CAXLJM020000033">
    <property type="protein sequence ID" value="CAL8101941.1"/>
    <property type="molecule type" value="Genomic_DNA"/>
</dbReference>
<feature type="region of interest" description="Disordered" evidence="6">
    <location>
        <begin position="1061"/>
        <end position="1093"/>
    </location>
</feature>
<feature type="region of interest" description="Disordered" evidence="6">
    <location>
        <begin position="214"/>
        <end position="257"/>
    </location>
</feature>
<dbReference type="PANTHER" id="PTHR24409:SF295">
    <property type="entry name" value="AZ2-RELATED"/>
    <property type="match status" value="1"/>
</dbReference>
<reference evidence="8 9" key="1">
    <citation type="submission" date="2024-08" db="EMBL/GenBank/DDBJ databases">
        <authorList>
            <person name="Cucini C."/>
            <person name="Frati F."/>
        </authorList>
    </citation>
    <scope>NUCLEOTIDE SEQUENCE [LARGE SCALE GENOMIC DNA]</scope>
</reference>
<dbReference type="PROSITE" id="PS00028">
    <property type="entry name" value="ZINC_FINGER_C2H2_1"/>
    <property type="match status" value="8"/>
</dbReference>
<keyword evidence="4" id="KW-0862">Zinc</keyword>
<feature type="domain" description="C2H2-type" evidence="7">
    <location>
        <begin position="616"/>
        <end position="643"/>
    </location>
</feature>
<feature type="compositionally biased region" description="Polar residues" evidence="6">
    <location>
        <begin position="865"/>
        <end position="875"/>
    </location>
</feature>
<dbReference type="InterPro" id="IPR036236">
    <property type="entry name" value="Znf_C2H2_sf"/>
</dbReference>
<accession>A0ABP1QK27</accession>
<feature type="region of interest" description="Disordered" evidence="6">
    <location>
        <begin position="440"/>
        <end position="501"/>
    </location>
</feature>
<dbReference type="Pfam" id="PF00096">
    <property type="entry name" value="zf-C2H2"/>
    <property type="match status" value="6"/>
</dbReference>
<keyword evidence="1" id="KW-0479">Metal-binding</keyword>
<organism evidence="8 9">
    <name type="scientific">Orchesella dallaii</name>
    <dbReference type="NCBI Taxonomy" id="48710"/>
    <lineage>
        <taxon>Eukaryota</taxon>
        <taxon>Metazoa</taxon>
        <taxon>Ecdysozoa</taxon>
        <taxon>Arthropoda</taxon>
        <taxon>Hexapoda</taxon>
        <taxon>Collembola</taxon>
        <taxon>Entomobryomorpha</taxon>
        <taxon>Entomobryoidea</taxon>
        <taxon>Orchesellidae</taxon>
        <taxon>Orchesellinae</taxon>
        <taxon>Orchesella</taxon>
    </lineage>
</organism>
<dbReference type="Gene3D" id="3.30.160.60">
    <property type="entry name" value="Classic Zinc Finger"/>
    <property type="match status" value="6"/>
</dbReference>
<dbReference type="SMART" id="SM00355">
    <property type="entry name" value="ZnF_C2H2"/>
    <property type="match status" value="11"/>
</dbReference>
<keyword evidence="3 5" id="KW-0863">Zinc-finger</keyword>
<feature type="domain" description="C2H2-type" evidence="7">
    <location>
        <begin position="352"/>
        <end position="379"/>
    </location>
</feature>
<feature type="domain" description="C2H2-type" evidence="7">
    <location>
        <begin position="643"/>
        <end position="670"/>
    </location>
</feature>
<feature type="domain" description="C2H2-type" evidence="7">
    <location>
        <begin position="544"/>
        <end position="572"/>
    </location>
</feature>
<evidence type="ECO:0000256" key="2">
    <source>
        <dbReference type="ARBA" id="ARBA00022737"/>
    </source>
</evidence>
<evidence type="ECO:0000313" key="9">
    <source>
        <dbReference type="Proteomes" id="UP001642540"/>
    </source>
</evidence>
<evidence type="ECO:0000256" key="1">
    <source>
        <dbReference type="ARBA" id="ARBA00022723"/>
    </source>
</evidence>
<dbReference type="PROSITE" id="PS50157">
    <property type="entry name" value="ZINC_FINGER_C2H2_2"/>
    <property type="match status" value="8"/>
</dbReference>
<feature type="region of interest" description="Disordered" evidence="6">
    <location>
        <begin position="821"/>
        <end position="934"/>
    </location>
</feature>
<feature type="domain" description="C2H2-type" evidence="7">
    <location>
        <begin position="380"/>
        <end position="407"/>
    </location>
</feature>
<feature type="compositionally biased region" description="Basic residues" evidence="6">
    <location>
        <begin position="876"/>
        <end position="885"/>
    </location>
</feature>
<dbReference type="InterPro" id="IPR013087">
    <property type="entry name" value="Znf_C2H2_type"/>
</dbReference>
<protein>
    <recommendedName>
        <fullName evidence="7">C2H2-type domain-containing protein</fullName>
    </recommendedName>
</protein>
<keyword evidence="9" id="KW-1185">Reference proteome</keyword>
<evidence type="ECO:0000259" key="7">
    <source>
        <dbReference type="PROSITE" id="PS50157"/>
    </source>
</evidence>
<proteinExistence type="predicted"/>
<sequence>MESALLEHTSSSHVSYLPSQDAHLQYYTAATANNDLISGGKRRILLNSCFACNRTFIAEKEGSLENGGKILQNLCNILQVPFLERFVTESNPLCQKCCEVIEEFFDLQKQIQGLLHKVGELRRLLGRHVVQSYEFTIADRKNYSVKTKLYHVWLQRIHAPNSEPFTENLQNFTPTVDCLNSDNVVASQPQKVVPTVQETDYTLMDISHIISSNVSESNQTGPATLESSIVGNNDGGDSQSCPSPVSVGFQDDGDGNLSEDENAYVMNLNDGIPNKTNNSKSKIPAAPSLVETIEIDFIDPTSKPSGSGDTENSVQLSNFVNVAQRRSEDLPAIQTKTRGRKRGVLATTRRTHPCKFCGKLFPTNFALEMHVRTHTGERPFKCKICGKGCREKGSLRKHEATHDESRYEGEPKFECDVCGKKYHLEKSLYIHLRDHEKGFTRFKTTPKLPNGPPKPPRKRPARREKIYDESGNLIPTPKEPKPPRKKKQPKPLSDKPKRIRRNLVVRKPWGVPQDPQICSHCGKTCKNAFLLEAHIRLHTGERPYKCTKCDRAFPYGANLNRHMKSVHNTAKLEGADPSHICEECGKGFYSQGALYSHRRKNHLGLPPRYKHQDIPVDCEICGKKFNSQHSLSNHKLRHREKKYECSVCGKPFVYPSDAIQHTKRHNPKVRHNEYFKHQCPACPPEALGFTTKNAVRQHWKLAHLDQTLPEVYKKHLQTAPKKSYPKKQKLYTCLVCPAVDGKIPTYTATHSLDKHNKRYHSANSKRRWKPLRKGCGPPMKNVLVKRQYKCFVCPKVDGKRPSYTSSSTLATHKMYYHSGNCNRVWKPRPPRPDDNPDCNTDTEETNSGSSSEENETESSLRPKSRQLQPIRQSIRQTRRTPKKRVTFLLESESEAEDYEIPTAPKISQRPSRNASVRTSIKNSSNPLTSPGTMLKPHTVMNTSEKPNGHSKFTKSYVNRILGGKQVSLILTRIDEQVPIPRNNSNTEIIFAASNSSNTNISLTEQLDPIQITSVMSIASSTVESENGLKIEPLVEDHHLDIPLSCNIVEEDMKCLGTEEVSDTLQHQHQISTSSSSKPQPQRPTPTTSFRSQFPLIIHNPLSKHKTTKSIVIPLTVPTIKQEEDNSS</sequence>
<feature type="compositionally biased region" description="Polar residues" evidence="6">
    <location>
        <begin position="214"/>
        <end position="243"/>
    </location>
</feature>
<evidence type="ECO:0000256" key="5">
    <source>
        <dbReference type="PROSITE-ProRule" id="PRU00042"/>
    </source>
</evidence>
<dbReference type="SUPFAM" id="SSF57667">
    <property type="entry name" value="beta-beta-alpha zinc fingers"/>
    <property type="match status" value="3"/>
</dbReference>
<dbReference type="Proteomes" id="UP001642540">
    <property type="component" value="Unassembled WGS sequence"/>
</dbReference>
<evidence type="ECO:0000256" key="6">
    <source>
        <dbReference type="SAM" id="MobiDB-lite"/>
    </source>
</evidence>
<feature type="compositionally biased region" description="Polar residues" evidence="6">
    <location>
        <begin position="908"/>
        <end position="931"/>
    </location>
</feature>
<feature type="compositionally biased region" description="Low complexity" evidence="6">
    <location>
        <begin position="1067"/>
        <end position="1088"/>
    </location>
</feature>
<evidence type="ECO:0000313" key="8">
    <source>
        <dbReference type="EMBL" id="CAL8101941.1"/>
    </source>
</evidence>